<keyword evidence="1" id="KW-0472">Membrane</keyword>
<keyword evidence="1" id="KW-0812">Transmembrane</keyword>
<feature type="domain" description="ZP" evidence="3">
    <location>
        <begin position="146"/>
        <end position="417"/>
    </location>
</feature>
<dbReference type="RefSeq" id="XP_046586412.1">
    <property type="nucleotide sequence ID" value="XM_046730456.1"/>
</dbReference>
<dbReference type="PROSITE" id="PS51034">
    <property type="entry name" value="ZP_2"/>
    <property type="match status" value="1"/>
</dbReference>
<evidence type="ECO:0000313" key="5">
    <source>
        <dbReference type="RefSeq" id="XP_046586412.1"/>
    </source>
</evidence>
<name>A0ABM3FEH0_NEOLC</name>
<evidence type="ECO:0000256" key="1">
    <source>
        <dbReference type="SAM" id="Phobius"/>
    </source>
</evidence>
<feature type="signal peptide" evidence="2">
    <location>
        <begin position="1"/>
        <end position="19"/>
    </location>
</feature>
<feature type="transmembrane region" description="Helical" evidence="1">
    <location>
        <begin position="463"/>
        <end position="487"/>
    </location>
</feature>
<dbReference type="PANTHER" id="PTHR39959">
    <property type="entry name" value="RE44287P-RELATED"/>
    <property type="match status" value="1"/>
</dbReference>
<sequence length="495" mass="55271">MRFAIALFCLELTARCSLGTSEHGKTAPQEPVLINFRRVANTSRENAPVYLPPKPVGDPLLPEVVDNRALATPPVIIDSVTSIDLSTTWPTTRTDLQTPREDVAREGRYFLHPYAGRIGQRSNFKSTLKLGAGARISEAIKVNDMSCHYSGQDLYFRASLTALKDTDHPLIDAISNDVCKIVKVKGEYRLRFEKENFWNCGVTDCSTDLGTFFCLTVRFPTISGLRLKDDTTITLQCKTQDKTASHTTQINVKTLNTAARMAPRVAAGGLKNAFQTDIGLFRKSYNSENVFDVKILPGGTVVLGEEILLRALVRDGDGWKYSRIGEVSVQYIEARQQQRVMNSLWILDAEGCRNPEIPEISPSGQYRVAPLESYLVFQAFMFENMKETDEMVVSVKVMGCLEGEDCSLNCPKEHTRRARSPTGLDTDAKANVTDWQSDIAFKVVKRAPENDSRTYRPDDAQLIVPYVLTIFVLVISVGLLCVVKTLLKQRSVTRK</sequence>
<reference evidence="5" key="1">
    <citation type="submission" date="2025-08" db="UniProtKB">
        <authorList>
            <consortium name="RefSeq"/>
        </authorList>
    </citation>
    <scope>IDENTIFICATION</scope>
    <source>
        <tissue evidence="5">Thorax and Abdomen</tissue>
    </source>
</reference>
<accession>A0ABM3FEH0</accession>
<dbReference type="PANTHER" id="PTHR39959:SF2">
    <property type="entry name" value="RE44287P"/>
    <property type="match status" value="1"/>
</dbReference>
<evidence type="ECO:0000259" key="3">
    <source>
        <dbReference type="PROSITE" id="PS51034"/>
    </source>
</evidence>
<evidence type="ECO:0000313" key="4">
    <source>
        <dbReference type="Proteomes" id="UP000829291"/>
    </source>
</evidence>
<proteinExistence type="predicted"/>
<dbReference type="GeneID" id="124292738"/>
<protein>
    <submittedName>
        <fullName evidence="5">Uncharacterized protein LOC124292738</fullName>
    </submittedName>
</protein>
<gene>
    <name evidence="5" type="primary">LOC124292738</name>
</gene>
<keyword evidence="2" id="KW-0732">Signal</keyword>
<keyword evidence="1" id="KW-1133">Transmembrane helix</keyword>
<keyword evidence="4" id="KW-1185">Reference proteome</keyword>
<feature type="chain" id="PRO_5045390019" evidence="2">
    <location>
        <begin position="20"/>
        <end position="495"/>
    </location>
</feature>
<dbReference type="InterPro" id="IPR001507">
    <property type="entry name" value="ZP_dom"/>
</dbReference>
<dbReference type="Proteomes" id="UP000829291">
    <property type="component" value="Chromosome 2"/>
</dbReference>
<organism evidence="4 5">
    <name type="scientific">Neodiprion lecontei</name>
    <name type="common">Redheaded pine sawfly</name>
    <dbReference type="NCBI Taxonomy" id="441921"/>
    <lineage>
        <taxon>Eukaryota</taxon>
        <taxon>Metazoa</taxon>
        <taxon>Ecdysozoa</taxon>
        <taxon>Arthropoda</taxon>
        <taxon>Hexapoda</taxon>
        <taxon>Insecta</taxon>
        <taxon>Pterygota</taxon>
        <taxon>Neoptera</taxon>
        <taxon>Endopterygota</taxon>
        <taxon>Hymenoptera</taxon>
        <taxon>Tenthredinoidea</taxon>
        <taxon>Diprionidae</taxon>
        <taxon>Diprioninae</taxon>
        <taxon>Neodiprion</taxon>
    </lineage>
</organism>
<evidence type="ECO:0000256" key="2">
    <source>
        <dbReference type="SAM" id="SignalP"/>
    </source>
</evidence>